<organism evidence="1 2">
    <name type="scientific">Terrabacter aerolatus</name>
    <dbReference type="NCBI Taxonomy" id="422442"/>
    <lineage>
        <taxon>Bacteria</taxon>
        <taxon>Bacillati</taxon>
        <taxon>Actinomycetota</taxon>
        <taxon>Actinomycetes</taxon>
        <taxon>Micrococcales</taxon>
        <taxon>Intrasporangiaceae</taxon>
        <taxon>Terrabacter</taxon>
    </lineage>
</organism>
<name>A0A512D6P9_9MICO</name>
<reference evidence="1 2" key="1">
    <citation type="submission" date="2019-07" db="EMBL/GenBank/DDBJ databases">
        <title>Whole genome shotgun sequence of Terrabacter aerolatus NBRC 106305.</title>
        <authorList>
            <person name="Hosoyama A."/>
            <person name="Uohara A."/>
            <person name="Ohji S."/>
            <person name="Ichikawa N."/>
        </authorList>
    </citation>
    <scope>NUCLEOTIDE SEQUENCE [LARGE SCALE GENOMIC DNA]</scope>
    <source>
        <strain evidence="1 2">NBRC 106305</strain>
    </source>
</reference>
<proteinExistence type="predicted"/>
<dbReference type="Proteomes" id="UP000321534">
    <property type="component" value="Unassembled WGS sequence"/>
</dbReference>
<comment type="caution">
    <text evidence="1">The sequence shown here is derived from an EMBL/GenBank/DDBJ whole genome shotgun (WGS) entry which is preliminary data.</text>
</comment>
<protein>
    <submittedName>
        <fullName evidence="1">Uncharacterized protein</fullName>
    </submittedName>
</protein>
<dbReference type="EMBL" id="BJYX01000038">
    <property type="protein sequence ID" value="GEO32155.1"/>
    <property type="molecule type" value="Genomic_DNA"/>
</dbReference>
<evidence type="ECO:0000313" key="1">
    <source>
        <dbReference type="EMBL" id="GEO32155.1"/>
    </source>
</evidence>
<accession>A0A512D6P9</accession>
<keyword evidence="2" id="KW-1185">Reference proteome</keyword>
<dbReference type="AlphaFoldDB" id="A0A512D6P9"/>
<evidence type="ECO:0000313" key="2">
    <source>
        <dbReference type="Proteomes" id="UP000321534"/>
    </source>
</evidence>
<sequence>MYFDMFTPGSMQDGHQEVPVAFPIFLRLPLGDNGLEMRTSSELSDWVPLGPDNSGAACGQAVRRTGGPVDRWTVRAPW</sequence>
<gene>
    <name evidence="1" type="ORF">TAE01_39650</name>
</gene>